<keyword evidence="1" id="KW-1133">Transmembrane helix</keyword>
<evidence type="ECO:0000313" key="2">
    <source>
        <dbReference type="EMBL" id="MDR5874577.1"/>
    </source>
</evidence>
<feature type="transmembrane region" description="Helical" evidence="1">
    <location>
        <begin position="64"/>
        <end position="91"/>
    </location>
</feature>
<organism evidence="2 3">
    <name type="scientific">Vreelandella gomseomensis</name>
    <dbReference type="NCBI Taxonomy" id="370766"/>
    <lineage>
        <taxon>Bacteria</taxon>
        <taxon>Pseudomonadati</taxon>
        <taxon>Pseudomonadota</taxon>
        <taxon>Gammaproteobacteria</taxon>
        <taxon>Oceanospirillales</taxon>
        <taxon>Halomonadaceae</taxon>
        <taxon>Vreelandella</taxon>
    </lineage>
</organism>
<keyword evidence="1" id="KW-0472">Membrane</keyword>
<evidence type="ECO:0000256" key="1">
    <source>
        <dbReference type="SAM" id="Phobius"/>
    </source>
</evidence>
<dbReference type="RefSeq" id="WP_230447984.1">
    <property type="nucleotide sequence ID" value="NZ_JARWAI010000004.1"/>
</dbReference>
<reference evidence="2 3" key="1">
    <citation type="submission" date="2023-04" db="EMBL/GenBank/DDBJ databases">
        <title>A long-awaited taxogenomic arrangement of the family Halomonadaceae.</title>
        <authorList>
            <person name="De La Haba R."/>
            <person name="Chuvochina M."/>
            <person name="Wittouck S."/>
            <person name="Arahal D.R."/>
            <person name="Sanchez-Porro C."/>
            <person name="Hugenholtz P."/>
            <person name="Ventosa A."/>
        </authorList>
    </citation>
    <scope>NUCLEOTIDE SEQUENCE [LARGE SCALE GENOMIC DNA]</scope>
    <source>
        <strain evidence="2 3">DSM 18042</strain>
    </source>
</reference>
<name>A0ABU1GAR0_9GAMM</name>
<dbReference type="Proteomes" id="UP001269267">
    <property type="component" value="Unassembled WGS sequence"/>
</dbReference>
<dbReference type="EMBL" id="JARWAI010000004">
    <property type="protein sequence ID" value="MDR5874577.1"/>
    <property type="molecule type" value="Genomic_DNA"/>
</dbReference>
<comment type="caution">
    <text evidence="2">The sequence shown here is derived from an EMBL/GenBank/DDBJ whole genome shotgun (WGS) entry which is preliminary data.</text>
</comment>
<protein>
    <submittedName>
        <fullName evidence="2">Uncharacterized protein</fullName>
    </submittedName>
</protein>
<keyword evidence="3" id="KW-1185">Reference proteome</keyword>
<feature type="transmembrane region" description="Helical" evidence="1">
    <location>
        <begin position="97"/>
        <end position="116"/>
    </location>
</feature>
<keyword evidence="1" id="KW-0812">Transmembrane</keyword>
<evidence type="ECO:0000313" key="3">
    <source>
        <dbReference type="Proteomes" id="UP001269267"/>
    </source>
</evidence>
<feature type="transmembrane region" description="Helical" evidence="1">
    <location>
        <begin position="34"/>
        <end position="52"/>
    </location>
</feature>
<proteinExistence type="predicted"/>
<feature type="transmembrane region" description="Helical" evidence="1">
    <location>
        <begin position="12"/>
        <end position="28"/>
    </location>
</feature>
<accession>A0ABU1GAR0</accession>
<sequence>MPNKYKIRLLRINLLAAAVALALWTPAASPPAALVLWLSVGWLFITALLLDFSHRYSRGRPWQLLPGALLLGLIAVAPERHGLLIWAWAALFMLPQMSWVAAFNISAGLLSAILIAPQLSTPAWLLMIISLTILCVLALARAQQLIDMNGAIRQRLRLIPGLNLWAGEQLVRDIQREQTRCAREGIYGELLILRMKRHQLWPTAKKLCELTHDFENVYRLDGTTLATLMLSRSAPEAQERYRSVLNALPDNISIDPVELMDVPLNASTLASLCRWQTSVVREQP</sequence>
<feature type="transmembrane region" description="Helical" evidence="1">
    <location>
        <begin position="123"/>
        <end position="140"/>
    </location>
</feature>
<gene>
    <name evidence="2" type="ORF">QC815_06525</name>
</gene>